<dbReference type="InterPro" id="IPR002421">
    <property type="entry name" value="5-3_exonuclease"/>
</dbReference>
<dbReference type="Pfam" id="PF02739">
    <property type="entry name" value="5_3_exonuc_N"/>
    <property type="match status" value="1"/>
</dbReference>
<dbReference type="SUPFAM" id="SSF47807">
    <property type="entry name" value="5' to 3' exonuclease, C-terminal subdomain"/>
    <property type="match status" value="1"/>
</dbReference>
<dbReference type="SMART" id="SM00279">
    <property type="entry name" value="HhH2"/>
    <property type="match status" value="1"/>
</dbReference>
<dbReference type="CDD" id="cd09898">
    <property type="entry name" value="H3TH_53EXO"/>
    <property type="match status" value="1"/>
</dbReference>
<proteinExistence type="predicted"/>
<protein>
    <recommendedName>
        <fullName evidence="6">5'-3' exonuclease</fullName>
    </recommendedName>
</protein>
<evidence type="ECO:0000256" key="1">
    <source>
        <dbReference type="ARBA" id="ARBA00022722"/>
    </source>
</evidence>
<dbReference type="Proteomes" id="UP000291469">
    <property type="component" value="Chromosome"/>
</dbReference>
<dbReference type="GO" id="GO:0008409">
    <property type="term" value="F:5'-3' exonuclease activity"/>
    <property type="evidence" value="ECO:0007669"/>
    <property type="project" value="InterPro"/>
</dbReference>
<dbReference type="InterPro" id="IPR029060">
    <property type="entry name" value="PIN-like_dom_sf"/>
</dbReference>
<accession>A0A411YIB6</accession>
<dbReference type="InterPro" id="IPR008918">
    <property type="entry name" value="HhH2"/>
</dbReference>
<evidence type="ECO:0000313" key="9">
    <source>
        <dbReference type="Proteomes" id="UP000291469"/>
    </source>
</evidence>
<dbReference type="GO" id="GO:0003677">
    <property type="term" value="F:DNA binding"/>
    <property type="evidence" value="ECO:0007669"/>
    <property type="project" value="UniProtKB-KW"/>
</dbReference>
<dbReference type="InterPro" id="IPR036279">
    <property type="entry name" value="5-3_exonuclease_C_sf"/>
</dbReference>
<evidence type="ECO:0000256" key="5">
    <source>
        <dbReference type="ARBA" id="ARBA00049957"/>
    </source>
</evidence>
<evidence type="ECO:0000256" key="2">
    <source>
        <dbReference type="ARBA" id="ARBA00022801"/>
    </source>
</evidence>
<dbReference type="Gene3D" id="3.40.50.1010">
    <property type="entry name" value="5'-nuclease"/>
    <property type="match status" value="1"/>
</dbReference>
<keyword evidence="8" id="KW-0255">Endonuclease</keyword>
<dbReference type="GO" id="GO:0017108">
    <property type="term" value="F:5'-flap endonuclease activity"/>
    <property type="evidence" value="ECO:0007669"/>
    <property type="project" value="InterPro"/>
</dbReference>
<gene>
    <name evidence="8" type="ORF">ER308_16255</name>
</gene>
<evidence type="ECO:0000256" key="6">
    <source>
        <dbReference type="ARBA" id="ARBA00050026"/>
    </source>
</evidence>
<name>A0A411YIB6_9ACTN</name>
<dbReference type="SMART" id="SM00475">
    <property type="entry name" value="53EXOc"/>
    <property type="match status" value="1"/>
</dbReference>
<dbReference type="InterPro" id="IPR038969">
    <property type="entry name" value="FEN"/>
</dbReference>
<dbReference type="PANTHER" id="PTHR42646">
    <property type="entry name" value="FLAP ENDONUCLEASE XNI"/>
    <property type="match status" value="1"/>
</dbReference>
<dbReference type="InterPro" id="IPR020046">
    <property type="entry name" value="5-3_exonucl_a-hlix_arch_N"/>
</dbReference>
<dbReference type="SUPFAM" id="SSF88723">
    <property type="entry name" value="PIN domain-like"/>
    <property type="match status" value="1"/>
</dbReference>
<dbReference type="Pfam" id="PF01367">
    <property type="entry name" value="5_3_exonuc"/>
    <property type="match status" value="1"/>
</dbReference>
<keyword evidence="1" id="KW-0540">Nuclease</keyword>
<evidence type="ECO:0000256" key="4">
    <source>
        <dbReference type="ARBA" id="ARBA00023125"/>
    </source>
</evidence>
<sequence length="366" mass="38533">MLGSASPRPFPRDERRTPPVDALTLFDAELNPRAAGSAVGVDTAAAPPRPAAAPWSTTAAQAAAGPRVLAVDGDSVAHRAYHAYANGRGGRYGFLALLAAICDEAGADGLIVGFDCRERSHRRDLEPSYKAQRGDKPDDLVELLDRLPHDLTRLGLCAVVAPGWEADDVVASAAASAEARGWGCAVATSDRDAYALATERTTVLRLRNAAERTEHLTPQRLRRKLGIEPARYVQYAALRGDTSDNLPGVPGIGPRRAAALLEAFDDVEAAGADPIGCRSVLGREAGQALLDDLARGPDSVHRRNVALMNVRRDLDVDLDAAFRRPAPQTVAATLDGWGLGPLAGRLAAAVGARPDAVPLPETPLDG</sequence>
<dbReference type="Gene3D" id="1.10.150.20">
    <property type="entry name" value="5' to 3' exonuclease, C-terminal subdomain"/>
    <property type="match status" value="1"/>
</dbReference>
<dbReference type="InterPro" id="IPR020045">
    <property type="entry name" value="DNA_polI_H3TH"/>
</dbReference>
<keyword evidence="3" id="KW-0269">Exonuclease</keyword>
<reference evidence="8 9" key="1">
    <citation type="submission" date="2019-01" db="EMBL/GenBank/DDBJ databases">
        <title>Egibacter rhizosphaerae EGI 80759T.</title>
        <authorList>
            <person name="Chen D.-D."/>
            <person name="Tian Y."/>
            <person name="Jiao J.-Y."/>
            <person name="Zhang X.-T."/>
            <person name="Zhang Y.-G."/>
            <person name="Zhang Y."/>
            <person name="Xiao M."/>
            <person name="Shu W.-S."/>
            <person name="Li W.-J."/>
        </authorList>
    </citation>
    <scope>NUCLEOTIDE SEQUENCE [LARGE SCALE GENOMIC DNA]</scope>
    <source>
        <strain evidence="8 9">EGI 80759</strain>
    </source>
</reference>
<organism evidence="8 9">
    <name type="scientific">Egibacter rhizosphaerae</name>
    <dbReference type="NCBI Taxonomy" id="1670831"/>
    <lineage>
        <taxon>Bacteria</taxon>
        <taxon>Bacillati</taxon>
        <taxon>Actinomycetota</taxon>
        <taxon>Nitriliruptoria</taxon>
        <taxon>Egibacterales</taxon>
        <taxon>Egibacteraceae</taxon>
        <taxon>Egibacter</taxon>
    </lineage>
</organism>
<keyword evidence="9" id="KW-1185">Reference proteome</keyword>
<evidence type="ECO:0000259" key="7">
    <source>
        <dbReference type="SMART" id="SM00475"/>
    </source>
</evidence>
<dbReference type="OrthoDB" id="9806424at2"/>
<comment type="function">
    <text evidence="5">5'-3' exonuclease acting preferentially on double-stranded DNA.</text>
</comment>
<feature type="domain" description="5'-3' exonuclease" evidence="7">
    <location>
        <begin position="65"/>
        <end position="324"/>
    </location>
</feature>
<dbReference type="PANTHER" id="PTHR42646:SF2">
    <property type="entry name" value="5'-3' EXONUCLEASE FAMILY PROTEIN"/>
    <property type="match status" value="1"/>
</dbReference>
<dbReference type="EMBL" id="CP036402">
    <property type="protein sequence ID" value="QBI20973.1"/>
    <property type="molecule type" value="Genomic_DNA"/>
</dbReference>
<dbReference type="GO" id="GO:0033567">
    <property type="term" value="P:DNA replication, Okazaki fragment processing"/>
    <property type="evidence" value="ECO:0007669"/>
    <property type="project" value="InterPro"/>
</dbReference>
<dbReference type="AlphaFoldDB" id="A0A411YIB6"/>
<evidence type="ECO:0000256" key="3">
    <source>
        <dbReference type="ARBA" id="ARBA00022839"/>
    </source>
</evidence>
<keyword evidence="4" id="KW-0238">DNA-binding</keyword>
<evidence type="ECO:0000313" key="8">
    <source>
        <dbReference type="EMBL" id="QBI20973.1"/>
    </source>
</evidence>
<keyword evidence="2" id="KW-0378">Hydrolase</keyword>
<dbReference type="KEGG" id="erz:ER308_16255"/>